<proteinExistence type="predicted"/>
<sequence>MIPQSSCPETTSSLLHSPDILAMSLFCQFSILGVLRCEPRLCNMATAEVNGIVGYKEGLSNAASCSSRMAAYVIKVSEFTEAPAFFSSMDTVEKENLRAANQNAVVNRKCPAGLDEPPPLPPPSPDPILASLLQHAISQ</sequence>
<comment type="caution">
    <text evidence="1">The sequence shown here is derived from an EMBL/GenBank/DDBJ whole genome shotgun (WGS) entry which is preliminary data.</text>
</comment>
<evidence type="ECO:0000313" key="2">
    <source>
        <dbReference type="Proteomes" id="UP000281406"/>
    </source>
</evidence>
<reference evidence="1 2" key="1">
    <citation type="submission" date="2018-10" db="EMBL/GenBank/DDBJ databases">
        <title>Genome assembly for a Yunnan-Guizhou Plateau 3E fish, Anabarilius grahami (Regan), and its evolutionary and genetic applications.</title>
        <authorList>
            <person name="Jiang W."/>
        </authorList>
    </citation>
    <scope>NUCLEOTIDE SEQUENCE [LARGE SCALE GENOMIC DNA]</scope>
    <source>
        <strain evidence="1">AG-KIZ</strain>
        <tissue evidence="1">Muscle</tissue>
    </source>
</reference>
<dbReference type="Proteomes" id="UP000281406">
    <property type="component" value="Unassembled WGS sequence"/>
</dbReference>
<accession>A0A3N0XV99</accession>
<name>A0A3N0XV99_ANAGA</name>
<dbReference type="EMBL" id="RJVU01059636">
    <property type="protein sequence ID" value="ROJ70161.1"/>
    <property type="molecule type" value="Genomic_DNA"/>
</dbReference>
<keyword evidence="2" id="KW-1185">Reference proteome</keyword>
<organism evidence="1 2">
    <name type="scientific">Anabarilius grahami</name>
    <name type="common">Kanglang fish</name>
    <name type="synonym">Barilius grahami</name>
    <dbReference type="NCBI Taxonomy" id="495550"/>
    <lineage>
        <taxon>Eukaryota</taxon>
        <taxon>Metazoa</taxon>
        <taxon>Chordata</taxon>
        <taxon>Craniata</taxon>
        <taxon>Vertebrata</taxon>
        <taxon>Euteleostomi</taxon>
        <taxon>Actinopterygii</taxon>
        <taxon>Neopterygii</taxon>
        <taxon>Teleostei</taxon>
        <taxon>Ostariophysi</taxon>
        <taxon>Cypriniformes</taxon>
        <taxon>Xenocyprididae</taxon>
        <taxon>Xenocypridinae</taxon>
        <taxon>Xenocypridinae incertae sedis</taxon>
        <taxon>Anabarilius</taxon>
    </lineage>
</organism>
<evidence type="ECO:0000313" key="1">
    <source>
        <dbReference type="EMBL" id="ROJ70161.1"/>
    </source>
</evidence>
<dbReference type="AlphaFoldDB" id="A0A3N0XV99"/>
<gene>
    <name evidence="1" type="ORF">DPX16_13882</name>
</gene>
<protein>
    <submittedName>
        <fullName evidence="1">Uncharacterized protein</fullName>
    </submittedName>
</protein>